<dbReference type="Proteomes" id="UP000218209">
    <property type="component" value="Unassembled WGS sequence"/>
</dbReference>
<dbReference type="EMBL" id="KV919145">
    <property type="protein sequence ID" value="OSX71336.1"/>
    <property type="molecule type" value="Genomic_DNA"/>
</dbReference>
<keyword evidence="3" id="KW-1185">Reference proteome</keyword>
<accession>A0A1X6NS65</accession>
<dbReference type="AlphaFoldDB" id="A0A1X6NS65"/>
<protein>
    <submittedName>
        <fullName evidence="2">Uncharacterized protein</fullName>
    </submittedName>
</protein>
<name>A0A1X6NS65_PORUM</name>
<evidence type="ECO:0000313" key="2">
    <source>
        <dbReference type="EMBL" id="OSX71336.1"/>
    </source>
</evidence>
<feature type="region of interest" description="Disordered" evidence="1">
    <location>
        <begin position="1"/>
        <end position="63"/>
    </location>
</feature>
<sequence>MRLFFSRASGPPGGDAGAPPRPPRGVAAAAAATPPSASAPADSFPPVPGHSRRPWRPWPSPPHARVARASRLRSHAPPLWFLAVARAVGQPRGVLAWARRRLSVPSVSSLSLPSRPSSTVAANVPPGLVEDCPDGVDGAPKGFRLHGWRWHHVAITRELAAIQTALAAGVNCGDADAVAAVVDAFAFARTSVWAVHNEMERAVLFPWIDTGLCAAPANGGAGGPPTSTAAVVGDARRGTPVAGRSEARQRAVSAALASFGAERERLEAASAEVQEHLMRLATATAERDAPWRGVAACGPETRRAVAAVRSLTDEARALFAAEEAALIPLVSNDFSPDEQARVFLTAVHGLAGGLRGSTAKLQLVLFHEALKAGGGGEEWGHFKREVPRPARAWIPVWKKRLYDGCPTTVLSEQVRQRQRAGRARRKRVEELPEQQLLGDEP</sequence>
<reference evidence="2 3" key="1">
    <citation type="submission" date="2017-03" db="EMBL/GenBank/DDBJ databases">
        <title>WGS assembly of Porphyra umbilicalis.</title>
        <authorList>
            <person name="Brawley S.H."/>
            <person name="Blouin N.A."/>
            <person name="Ficko-Blean E."/>
            <person name="Wheeler G.L."/>
            <person name="Lohr M."/>
            <person name="Goodson H.V."/>
            <person name="Jenkins J.W."/>
            <person name="Blaby-Haas C.E."/>
            <person name="Helliwell K.E."/>
            <person name="Chan C."/>
            <person name="Marriage T."/>
            <person name="Bhattacharya D."/>
            <person name="Klein A.S."/>
            <person name="Badis Y."/>
            <person name="Brodie J."/>
            <person name="Cao Y."/>
            <person name="Collen J."/>
            <person name="Dittami S.M."/>
            <person name="Gachon C.M."/>
            <person name="Green B.R."/>
            <person name="Karpowicz S."/>
            <person name="Kim J.W."/>
            <person name="Kudahl U."/>
            <person name="Lin S."/>
            <person name="Michel G."/>
            <person name="Mittag M."/>
            <person name="Olson B.J."/>
            <person name="Pangilinan J."/>
            <person name="Peng Y."/>
            <person name="Qiu H."/>
            <person name="Shu S."/>
            <person name="Singer J.T."/>
            <person name="Smith A.G."/>
            <person name="Sprecher B.N."/>
            <person name="Wagner V."/>
            <person name="Wang W."/>
            <person name="Wang Z.-Y."/>
            <person name="Yan J."/>
            <person name="Yarish C."/>
            <person name="Zoeuner-Riek S."/>
            <person name="Zhuang Y."/>
            <person name="Zou Y."/>
            <person name="Lindquist E.A."/>
            <person name="Grimwood J."/>
            <person name="Barry K."/>
            <person name="Rokhsar D.S."/>
            <person name="Schmutz J."/>
            <person name="Stiller J.W."/>
            <person name="Grossman A.R."/>
            <person name="Prochnik S.E."/>
        </authorList>
    </citation>
    <scope>NUCLEOTIDE SEQUENCE [LARGE SCALE GENOMIC DNA]</scope>
    <source>
        <strain evidence="2">4086291</strain>
    </source>
</reference>
<gene>
    <name evidence="2" type="ORF">BU14_0553s0013</name>
</gene>
<feature type="region of interest" description="Disordered" evidence="1">
    <location>
        <begin position="413"/>
        <end position="441"/>
    </location>
</feature>
<proteinExistence type="predicted"/>
<dbReference type="Gene3D" id="1.20.120.520">
    <property type="entry name" value="nmb1532 protein domain like"/>
    <property type="match status" value="1"/>
</dbReference>
<feature type="compositionally biased region" description="Low complexity" evidence="1">
    <location>
        <begin position="24"/>
        <end position="42"/>
    </location>
</feature>
<feature type="compositionally biased region" description="Low complexity" evidence="1">
    <location>
        <begin position="1"/>
        <end position="10"/>
    </location>
</feature>
<organism evidence="2 3">
    <name type="scientific">Porphyra umbilicalis</name>
    <name type="common">Purple laver</name>
    <name type="synonym">Red alga</name>
    <dbReference type="NCBI Taxonomy" id="2786"/>
    <lineage>
        <taxon>Eukaryota</taxon>
        <taxon>Rhodophyta</taxon>
        <taxon>Bangiophyceae</taxon>
        <taxon>Bangiales</taxon>
        <taxon>Bangiaceae</taxon>
        <taxon>Porphyra</taxon>
    </lineage>
</organism>
<evidence type="ECO:0000256" key="1">
    <source>
        <dbReference type="SAM" id="MobiDB-lite"/>
    </source>
</evidence>
<feature type="compositionally biased region" description="Basic residues" evidence="1">
    <location>
        <begin position="416"/>
        <end position="426"/>
    </location>
</feature>
<evidence type="ECO:0000313" key="3">
    <source>
        <dbReference type="Proteomes" id="UP000218209"/>
    </source>
</evidence>